<dbReference type="AlphaFoldDB" id="A0A2N5TTC7"/>
<dbReference type="Proteomes" id="UP000235392">
    <property type="component" value="Unassembled WGS sequence"/>
</dbReference>
<feature type="region of interest" description="Disordered" evidence="1">
    <location>
        <begin position="87"/>
        <end position="107"/>
    </location>
</feature>
<evidence type="ECO:0000313" key="3">
    <source>
        <dbReference type="Proteomes" id="UP000235392"/>
    </source>
</evidence>
<organism evidence="2 3">
    <name type="scientific">Puccinia coronata f. sp. avenae</name>
    <dbReference type="NCBI Taxonomy" id="200324"/>
    <lineage>
        <taxon>Eukaryota</taxon>
        <taxon>Fungi</taxon>
        <taxon>Dikarya</taxon>
        <taxon>Basidiomycota</taxon>
        <taxon>Pucciniomycotina</taxon>
        <taxon>Pucciniomycetes</taxon>
        <taxon>Pucciniales</taxon>
        <taxon>Pucciniaceae</taxon>
        <taxon>Puccinia</taxon>
    </lineage>
</organism>
<sequence length="165" mass="18085">MQSGPTRFRVWGIGRITVSPASSHTELRNARLFRYLRNRQIAQPVQTPAANLPMPPHMCPANQYVVGGPPEPSGTLAKPRLNWQHSASNSMGRWSEPLDSRSSGRKVSIRKPANRGIGQTIGNPVELFFLQIVVYAAVATRGKAIRSVYSCTVTADPYPIHVPSA</sequence>
<comment type="caution">
    <text evidence="2">The sequence shown here is derived from an EMBL/GenBank/DDBJ whole genome shotgun (WGS) entry which is preliminary data.</text>
</comment>
<protein>
    <submittedName>
        <fullName evidence="2">Uncharacterized protein</fullName>
    </submittedName>
</protein>
<gene>
    <name evidence="2" type="ORF">PCASD_22695</name>
</gene>
<evidence type="ECO:0000256" key="1">
    <source>
        <dbReference type="SAM" id="MobiDB-lite"/>
    </source>
</evidence>
<accession>A0A2N5TTC7</accession>
<dbReference type="EMBL" id="PGCI01000354">
    <property type="protein sequence ID" value="PLW28740.1"/>
    <property type="molecule type" value="Genomic_DNA"/>
</dbReference>
<reference evidence="2 3" key="1">
    <citation type="submission" date="2017-11" db="EMBL/GenBank/DDBJ databases">
        <title>De novo assembly and phasing of dikaryotic genomes from two isolates of Puccinia coronata f. sp. avenae, the causal agent of oat crown rust.</title>
        <authorList>
            <person name="Miller M.E."/>
            <person name="Zhang Y."/>
            <person name="Omidvar V."/>
            <person name="Sperschneider J."/>
            <person name="Schwessinger B."/>
            <person name="Raley C."/>
            <person name="Palmer J.M."/>
            <person name="Garnica D."/>
            <person name="Upadhyaya N."/>
            <person name="Rathjen J."/>
            <person name="Taylor J.M."/>
            <person name="Park R.F."/>
            <person name="Dodds P.N."/>
            <person name="Hirsch C.D."/>
            <person name="Kianian S.F."/>
            <person name="Figueroa M."/>
        </authorList>
    </citation>
    <scope>NUCLEOTIDE SEQUENCE [LARGE SCALE GENOMIC DNA]</scope>
    <source>
        <strain evidence="2">12SD80</strain>
    </source>
</reference>
<proteinExistence type="predicted"/>
<evidence type="ECO:0000313" key="2">
    <source>
        <dbReference type="EMBL" id="PLW28740.1"/>
    </source>
</evidence>
<name>A0A2N5TTC7_9BASI</name>